<feature type="region of interest" description="Disordered" evidence="8">
    <location>
        <begin position="1111"/>
        <end position="1282"/>
    </location>
</feature>
<dbReference type="EMBL" id="JAAWVO010070815">
    <property type="protein sequence ID" value="MBN3324478.1"/>
    <property type="molecule type" value="Genomic_DNA"/>
</dbReference>
<dbReference type="Pfam" id="PF25532">
    <property type="entry name" value="CH_CAMSAP2_N"/>
    <property type="match status" value="1"/>
</dbReference>
<feature type="compositionally biased region" description="Polar residues" evidence="8">
    <location>
        <begin position="669"/>
        <end position="685"/>
    </location>
</feature>
<dbReference type="InterPro" id="IPR032940">
    <property type="entry name" value="CAMSAP"/>
</dbReference>
<evidence type="ECO:0000256" key="7">
    <source>
        <dbReference type="SAM" id="Coils"/>
    </source>
</evidence>
<evidence type="ECO:0000313" key="13">
    <source>
        <dbReference type="Proteomes" id="UP000736164"/>
    </source>
</evidence>
<feature type="non-terminal residue" evidence="12">
    <location>
        <position position="1659"/>
    </location>
</feature>
<evidence type="ECO:0000313" key="12">
    <source>
        <dbReference type="EMBL" id="MBN3324478.1"/>
    </source>
</evidence>
<evidence type="ECO:0000256" key="5">
    <source>
        <dbReference type="ARBA" id="ARBA00023212"/>
    </source>
</evidence>
<feature type="compositionally biased region" description="Basic and acidic residues" evidence="8">
    <location>
        <begin position="1001"/>
        <end position="1022"/>
    </location>
</feature>
<evidence type="ECO:0000256" key="4">
    <source>
        <dbReference type="ARBA" id="ARBA00023054"/>
    </source>
</evidence>
<feature type="domain" description="CKK" evidence="11">
    <location>
        <begin position="1519"/>
        <end position="1653"/>
    </location>
</feature>
<evidence type="ECO:0000256" key="2">
    <source>
        <dbReference type="ARBA" id="ARBA00022490"/>
    </source>
</evidence>
<feature type="region of interest" description="Disordered" evidence="8">
    <location>
        <begin position="1469"/>
        <end position="1519"/>
    </location>
</feature>
<comment type="similarity">
    <text evidence="6">Belongs to the CAMSAP1 family.</text>
</comment>
<comment type="caution">
    <text evidence="12">The sequence shown here is derived from an EMBL/GenBank/DDBJ whole genome shotgun (WGS) entry which is preliminary data.</text>
</comment>
<feature type="compositionally biased region" description="Basic and acidic residues" evidence="8">
    <location>
        <begin position="1349"/>
        <end position="1414"/>
    </location>
</feature>
<feature type="region of interest" description="Disordered" evidence="8">
    <location>
        <begin position="862"/>
        <end position="891"/>
    </location>
</feature>
<dbReference type="FunFam" id="3.10.20.360:FF:000001">
    <property type="entry name" value="Calmodulin-regulated spectrin-associated protein 3 isoform 2"/>
    <property type="match status" value="1"/>
</dbReference>
<dbReference type="Gene3D" id="3.10.20.360">
    <property type="entry name" value="CKK domain"/>
    <property type="match status" value="1"/>
</dbReference>
<keyword evidence="3 6" id="KW-0493">Microtubule</keyword>
<dbReference type="InterPro" id="IPR031372">
    <property type="entry name" value="CAMSAP_CC1"/>
</dbReference>
<keyword evidence="4 7" id="KW-0175">Coiled coil</keyword>
<keyword evidence="9" id="KW-1133">Transmembrane helix</keyword>
<dbReference type="InterPro" id="IPR038209">
    <property type="entry name" value="CKK_dom_sf"/>
</dbReference>
<protein>
    <submittedName>
        <fullName evidence="12">cAMP2 protein</fullName>
    </submittedName>
</protein>
<evidence type="ECO:0000256" key="8">
    <source>
        <dbReference type="SAM" id="MobiDB-lite"/>
    </source>
</evidence>
<sequence>MGDVADSKEIKKTFIVPAIKAFDHYDFTRAKIACSLTWLVAKAFGTDNVPEDLKEPFYTDQYDQEHIKPPVVNLLLSAELYCRAGSLILKSDAAKPLLGHDAVIQALAQKGLYVTDQEKLVTERDLRKKPIQMSAHLAMIDTLMMAYTVEMVSVEKVVACVQQYSPFFPDSDMPYDTEDAVTSWINKVNEHLKDIIIQEQKMRESQCSDIAGGPRSPTKWYWKLVPARYRKEQALPKQMPCIPPVDNLLKDSTDGSALAALIHFYCPEIVKLEDICLKETMSLADSLYNLQLIQEFCQENLNCCCHFTLEDMLYASSSIKENRLWRNFCISVKTFLIYMLIGTIGTQTTLAVDVIRFIILLQDKYLPSFLVILCKIRPLFFFFYIQFMCRLIIINGRQHFQILSCFMSIWRLYITLVYKGSVMKKMVSGRRYSPKVIKGDAVMDICDDGRNGCQIYKSVACPLVLQTKHVGLFLSYIRNLLLTTMHCAKRFILYVNRLDLHVQQCLNNYLVFMAELFWWFEVVKPSFVQPRVVDTEASQPVHSLRNMPSVPISNATKRSFIESPSSSEQPRYIYTKLDQYVFFSSSLPLSPSESLMSVRHTQPQSQPPVSVCFSSCFYYNFTYLQELFFFSGVMKRSTSMSYVDGYVGTWPKEKRSSAHGVSFDIPFDNENTMQTPTAPSRGMTRSISTEGLGFKIHQMPKNLIKRNLSFQPVNGQKEKEGIEEEECPESLTGTELSSKHSGRVMDEHGNLTGTPSIEEALKIIHNTEKPHTLLQSDKVNNGFFLHCQELEDLSSQPKLEEAGIDSVTEIKGAMSPDTTEVDTGIHVQTEDIQETMDEDSSLRDYTVSMDSDMDHDYELKASNPREMISPCPSSLSAKSQAGSTASSSSGIKMTSFAEQKFKKLNNVDGRSSGSSSQKTTPESSELNIPHVVAWAQTPEESPVRQTGRDPTQLLASEMVQLRMKLEEKRRAIEAQKKKVEAAFTRHRQRMGRTAFLTVVKRKGDGTSPLREEAAGSEDEKLSTDSQPFKTADDNNLRPEKCKTDLTDSMDQAQNRWLKSPNDENLGEVDLVEYTKSIEKLNSSLNFLQQEMQRLAQQQEVIMQMREQQAWVISPPQPSPQKQIRDLRTATRSTGSLSPVLSSGDSPRTSHRSPTNIKRKSASFHSKTPRTPRPNELKITPFNRILTPPQSVDSLPRLRRFSPSQTQTSSFVCLGHDSRPSSETEAREKDDAERLKPAHSFPKEGSEKGVEAEPPSTAEEPKEKPTKEKEEEEKEIKPLESTVSEVLIEVPLSILKPLEGQELEDHGEGEVSGEVYDEDQKMCCGFFFKDDQKGEDDMAVKRAALLEKRLRRERETQQRKQQLEAEMEQKKEEARIKAEEERQKKEDEKARREFIKQEYLRRKQLKLMEDMDTVIKPRPASSKQKKPRPKSVHRDIMESPKTPARAPAGSRPRVFSVSSLSLASLNLADTDSVQSGKRTPRPESADGFLSPCRSGSRNGEKDWENGSTTSSVASNTEYTGPKLYKEPSAKSNKHIIQNALSHCCLAGKVNEGQKNKILEQMEKSEANNFLILFRDSGCQFRSLYTYCPETEEINKLAGIGPKSITRKMIEGLYKYNSDRKQFSHIPAKTMSASVDAITIHSHLWQTKKPVTPKKVLPSKS</sequence>
<dbReference type="GO" id="GO:0005516">
    <property type="term" value="F:calmodulin binding"/>
    <property type="evidence" value="ECO:0007669"/>
    <property type="project" value="InterPro"/>
</dbReference>
<dbReference type="PROSITE" id="PS51508">
    <property type="entry name" value="CKK"/>
    <property type="match status" value="1"/>
</dbReference>
<dbReference type="InterPro" id="IPR022613">
    <property type="entry name" value="CH_CAMSAP_2"/>
</dbReference>
<feature type="compositionally biased region" description="Basic and acidic residues" evidence="8">
    <location>
        <begin position="1030"/>
        <end position="1039"/>
    </location>
</feature>
<dbReference type="Pfam" id="PF11971">
    <property type="entry name" value="CAMSAP_CH"/>
    <property type="match status" value="1"/>
</dbReference>
<dbReference type="InterPro" id="IPR001715">
    <property type="entry name" value="CH_dom"/>
</dbReference>
<evidence type="ECO:0000256" key="1">
    <source>
        <dbReference type="ARBA" id="ARBA00004245"/>
    </source>
</evidence>
<feature type="region of interest" description="Disordered" evidence="8">
    <location>
        <begin position="714"/>
        <end position="742"/>
    </location>
</feature>
<feature type="compositionally biased region" description="Low complexity" evidence="8">
    <location>
        <begin position="876"/>
        <end position="891"/>
    </location>
</feature>
<evidence type="ECO:0000256" key="6">
    <source>
        <dbReference type="PROSITE-ProRule" id="PRU00841"/>
    </source>
</evidence>
<dbReference type="PANTHER" id="PTHR21595">
    <property type="entry name" value="PATRONIN"/>
    <property type="match status" value="1"/>
</dbReference>
<dbReference type="SUPFAM" id="SSF47576">
    <property type="entry name" value="Calponin-homology domain, CH-domain"/>
    <property type="match status" value="1"/>
</dbReference>
<feature type="region of interest" description="Disordered" evidence="8">
    <location>
        <begin position="1349"/>
        <end position="1452"/>
    </location>
</feature>
<feature type="coiled-coil region" evidence="7">
    <location>
        <begin position="955"/>
        <end position="985"/>
    </location>
</feature>
<keyword evidence="5" id="KW-0206">Cytoskeleton</keyword>
<comment type="domain">
    <text evidence="6">The CKK domain binds microtubules.</text>
</comment>
<feature type="non-terminal residue" evidence="12">
    <location>
        <position position="1"/>
    </location>
</feature>
<feature type="transmembrane region" description="Helical" evidence="9">
    <location>
        <begin position="335"/>
        <end position="359"/>
    </location>
</feature>
<dbReference type="GO" id="GO:0031175">
    <property type="term" value="P:neuron projection development"/>
    <property type="evidence" value="ECO:0007669"/>
    <property type="project" value="InterPro"/>
</dbReference>
<gene>
    <name evidence="12" type="primary">Camsap2</name>
    <name evidence="12" type="ORF">GTO95_0011846</name>
</gene>
<keyword evidence="9" id="KW-0812">Transmembrane</keyword>
<feature type="transmembrane region" description="Helical" evidence="9">
    <location>
        <begin position="365"/>
        <end position="387"/>
    </location>
</feature>
<accession>A0A8J7P7S1</accession>
<feature type="region of interest" description="Disordered" evidence="8">
    <location>
        <begin position="663"/>
        <end position="685"/>
    </location>
</feature>
<evidence type="ECO:0000256" key="3">
    <source>
        <dbReference type="ARBA" id="ARBA00022701"/>
    </source>
</evidence>
<feature type="compositionally biased region" description="Polar residues" evidence="8">
    <location>
        <begin position="1201"/>
        <end position="1210"/>
    </location>
</feature>
<dbReference type="GO" id="GO:0051011">
    <property type="term" value="F:microtubule minus-end binding"/>
    <property type="evidence" value="ECO:0007669"/>
    <property type="project" value="TreeGrafter"/>
</dbReference>
<feature type="compositionally biased region" description="Polar residues" evidence="8">
    <location>
        <begin position="1129"/>
        <end position="1155"/>
    </location>
</feature>
<comment type="subcellular location">
    <subcellularLocation>
        <location evidence="1">Cytoplasm</location>
        <location evidence="1">Cytoskeleton</location>
    </subcellularLocation>
</comment>
<keyword evidence="9" id="KW-0472">Membrane</keyword>
<feature type="compositionally biased region" description="Basic residues" evidence="8">
    <location>
        <begin position="1156"/>
        <end position="1169"/>
    </location>
</feature>
<dbReference type="InterPro" id="IPR036872">
    <property type="entry name" value="CH_dom_sf"/>
</dbReference>
<dbReference type="PANTHER" id="PTHR21595:SF1">
    <property type="entry name" value="CALMODULIN-REGULATED SPECTRIN-ASSOCIATED PROTEIN 2"/>
    <property type="match status" value="1"/>
</dbReference>
<dbReference type="Pfam" id="PF17095">
    <property type="entry name" value="CAMSAP_CC1"/>
    <property type="match status" value="1"/>
</dbReference>
<dbReference type="GO" id="GO:0007026">
    <property type="term" value="P:negative regulation of microtubule depolymerization"/>
    <property type="evidence" value="ECO:0007669"/>
    <property type="project" value="TreeGrafter"/>
</dbReference>
<dbReference type="GO" id="GO:0036449">
    <property type="term" value="C:microtubule minus-end"/>
    <property type="evidence" value="ECO:0007669"/>
    <property type="project" value="TreeGrafter"/>
</dbReference>
<dbReference type="SUPFAM" id="SSF50346">
    <property type="entry name" value="PRC-barrel domain"/>
    <property type="match status" value="1"/>
</dbReference>
<feature type="compositionally biased region" description="Polar residues" evidence="8">
    <location>
        <begin position="1504"/>
        <end position="1517"/>
    </location>
</feature>
<feature type="compositionally biased region" description="Polar residues" evidence="8">
    <location>
        <begin position="908"/>
        <end position="926"/>
    </location>
</feature>
<dbReference type="Pfam" id="PF08683">
    <property type="entry name" value="CAMSAP_CKK"/>
    <property type="match status" value="1"/>
</dbReference>
<keyword evidence="2" id="KW-0963">Cytoplasm</keyword>
<dbReference type="SMART" id="SM01051">
    <property type="entry name" value="CAMSAP_CKK"/>
    <property type="match status" value="1"/>
</dbReference>
<feature type="compositionally biased region" description="Basic and acidic residues" evidence="8">
    <location>
        <begin position="1215"/>
        <end position="1250"/>
    </location>
</feature>
<name>A0A8J7P7S1_ATRSP</name>
<dbReference type="InterPro" id="IPR058042">
    <property type="entry name" value="CAMSAP_N"/>
</dbReference>
<dbReference type="CDD" id="cd22265">
    <property type="entry name" value="UDM1_RNF168"/>
    <property type="match status" value="1"/>
</dbReference>
<dbReference type="Proteomes" id="UP000736164">
    <property type="component" value="Unassembled WGS sequence"/>
</dbReference>
<dbReference type="InterPro" id="IPR011033">
    <property type="entry name" value="PRC_barrel-like_sf"/>
</dbReference>
<feature type="region of interest" description="Disordered" evidence="8">
    <location>
        <begin position="1001"/>
        <end position="1039"/>
    </location>
</feature>
<dbReference type="GO" id="GO:0031122">
    <property type="term" value="P:cytoplasmic microtubule organization"/>
    <property type="evidence" value="ECO:0007669"/>
    <property type="project" value="TreeGrafter"/>
</dbReference>
<proteinExistence type="inferred from homology"/>
<feature type="coiled-coil region" evidence="7">
    <location>
        <begin position="1070"/>
        <end position="1107"/>
    </location>
</feature>
<evidence type="ECO:0000259" key="10">
    <source>
        <dbReference type="PROSITE" id="PS50021"/>
    </source>
</evidence>
<feature type="transmembrane region" description="Helical" evidence="9">
    <location>
        <begin position="399"/>
        <end position="418"/>
    </location>
</feature>
<dbReference type="GO" id="GO:0030507">
    <property type="term" value="F:spectrin binding"/>
    <property type="evidence" value="ECO:0007669"/>
    <property type="project" value="InterPro"/>
</dbReference>
<organism evidence="12 13">
    <name type="scientific">Atractosteus spatula</name>
    <name type="common">Alligator gar</name>
    <name type="synonym">Lepisosteus spatula</name>
    <dbReference type="NCBI Taxonomy" id="7917"/>
    <lineage>
        <taxon>Eukaryota</taxon>
        <taxon>Metazoa</taxon>
        <taxon>Chordata</taxon>
        <taxon>Craniata</taxon>
        <taxon>Vertebrata</taxon>
        <taxon>Euteleostomi</taxon>
        <taxon>Actinopterygii</taxon>
        <taxon>Neopterygii</taxon>
        <taxon>Holostei</taxon>
        <taxon>Semionotiformes</taxon>
        <taxon>Lepisosteidae</taxon>
        <taxon>Atractosteus</taxon>
    </lineage>
</organism>
<dbReference type="PROSITE" id="PS50021">
    <property type="entry name" value="CH"/>
    <property type="match status" value="1"/>
</dbReference>
<keyword evidence="13" id="KW-1185">Reference proteome</keyword>
<feature type="domain" description="Calponin-homology (CH)" evidence="10">
    <location>
        <begin position="222"/>
        <end position="332"/>
    </location>
</feature>
<evidence type="ECO:0000256" key="9">
    <source>
        <dbReference type="SAM" id="Phobius"/>
    </source>
</evidence>
<reference evidence="12" key="1">
    <citation type="journal article" date="2021" name="Cell">
        <title>Tracing the genetic footprints of vertebrate landing in non-teleost ray-finned fishes.</title>
        <authorList>
            <person name="Bi X."/>
            <person name="Wang K."/>
            <person name="Yang L."/>
            <person name="Pan H."/>
            <person name="Jiang H."/>
            <person name="Wei Q."/>
            <person name="Fang M."/>
            <person name="Yu H."/>
            <person name="Zhu C."/>
            <person name="Cai Y."/>
            <person name="He Y."/>
            <person name="Gan X."/>
            <person name="Zeng H."/>
            <person name="Yu D."/>
            <person name="Zhu Y."/>
            <person name="Jiang H."/>
            <person name="Qiu Q."/>
            <person name="Yang H."/>
            <person name="Zhang Y.E."/>
            <person name="Wang W."/>
            <person name="Zhu M."/>
            <person name="He S."/>
            <person name="Zhang G."/>
        </authorList>
    </citation>
    <scope>NUCLEOTIDE SEQUENCE</scope>
    <source>
        <strain evidence="12">Allg_001</strain>
    </source>
</reference>
<evidence type="ECO:0000259" key="11">
    <source>
        <dbReference type="PROSITE" id="PS51508"/>
    </source>
</evidence>
<dbReference type="InterPro" id="IPR014797">
    <property type="entry name" value="CKK_CAMSAP"/>
</dbReference>
<feature type="compositionally biased region" description="Basic and acidic residues" evidence="8">
    <location>
        <begin position="1258"/>
        <end position="1277"/>
    </location>
</feature>
<feature type="region of interest" description="Disordered" evidence="8">
    <location>
        <begin position="904"/>
        <end position="928"/>
    </location>
</feature>